<evidence type="ECO:0000313" key="3">
    <source>
        <dbReference type="Proteomes" id="UP000464314"/>
    </source>
</evidence>
<dbReference type="AlphaFoldDB" id="A0A6P1TRD0"/>
<reference evidence="2 3" key="1">
    <citation type="submission" date="2020-01" db="EMBL/GenBank/DDBJ databases">
        <title>Genome analysis of Anaerocolumna sp. CBA3638.</title>
        <authorList>
            <person name="Kim J."/>
            <person name="Roh S.W."/>
        </authorList>
    </citation>
    <scope>NUCLEOTIDE SEQUENCE [LARGE SCALE GENOMIC DNA]</scope>
    <source>
        <strain evidence="2 3">CBA3638</strain>
    </source>
</reference>
<evidence type="ECO:0000313" key="2">
    <source>
        <dbReference type="EMBL" id="QHQ63494.1"/>
    </source>
</evidence>
<organism evidence="2 3">
    <name type="scientific">Anaerocolumna sedimenticola</name>
    <dbReference type="NCBI Taxonomy" id="2696063"/>
    <lineage>
        <taxon>Bacteria</taxon>
        <taxon>Bacillati</taxon>
        <taxon>Bacillota</taxon>
        <taxon>Clostridia</taxon>
        <taxon>Lachnospirales</taxon>
        <taxon>Lachnospiraceae</taxon>
        <taxon>Anaerocolumna</taxon>
    </lineage>
</organism>
<dbReference type="RefSeq" id="WP_161840306.1">
    <property type="nucleotide sequence ID" value="NZ_CP048000.1"/>
</dbReference>
<gene>
    <name evidence="2" type="ORF">Ana3638_24210</name>
</gene>
<keyword evidence="3" id="KW-1185">Reference proteome</keyword>
<feature type="signal peptide" evidence="1">
    <location>
        <begin position="1"/>
        <end position="26"/>
    </location>
</feature>
<dbReference type="Proteomes" id="UP000464314">
    <property type="component" value="Chromosome"/>
</dbReference>
<accession>A0A6P1TRD0</accession>
<protein>
    <submittedName>
        <fullName evidence="2">Uncharacterized protein</fullName>
    </submittedName>
</protein>
<dbReference type="KEGG" id="anr:Ana3638_24210"/>
<feature type="chain" id="PRO_5027069476" evidence="1">
    <location>
        <begin position="27"/>
        <end position="71"/>
    </location>
</feature>
<sequence>MKKRFGLVLGIFMLILLCIPSMKAFAAGYAEDLDSGTAVNELSSYVVNTGSDAEFDKIKTYKVYVPGIRKK</sequence>
<dbReference type="EMBL" id="CP048000">
    <property type="protein sequence ID" value="QHQ63494.1"/>
    <property type="molecule type" value="Genomic_DNA"/>
</dbReference>
<evidence type="ECO:0000256" key="1">
    <source>
        <dbReference type="SAM" id="SignalP"/>
    </source>
</evidence>
<proteinExistence type="predicted"/>
<name>A0A6P1TRD0_9FIRM</name>
<keyword evidence="1" id="KW-0732">Signal</keyword>